<evidence type="ECO:0000313" key="1">
    <source>
        <dbReference type="EMBL" id="GJS85773.1"/>
    </source>
</evidence>
<sequence>MALFFGGGSCEGSNSSSPRRVKEEIRPFLGNCCGEDVWQVDNSFLRSRVNTLFSTCSRMEVGCCMSIVFSAESAGQLLQHRAMHSCYSRASIVFLDDQLTNLSPRKLSTSRHHHSERSSFDIHLVMIECSWFAHWHMNILMAFYPCNGANDFFKINAFLLTISLCTTRLFFQYITILSSSLCRSIESDKHNIDLGDGTNSHTSVDSNSVEFSSCLALKQQGGGTDEGLPMWLSEADLWSSSEMIWCLREWVLLQFLDVRLEDEYRMLTMKHLLTVHLEQLLIASVAPNTREKCKIQLDHAQAHKGFCYDEYVLVIGSGCNKQWLQLLPIETWELSRISSLYELLPPVYDYVLTNSVLLGVLRTDFLMNICQHHLSIRNNLVDEFRSVICAN</sequence>
<dbReference type="Proteomes" id="UP001151760">
    <property type="component" value="Unassembled WGS sequence"/>
</dbReference>
<name>A0ABQ4ZA29_9ASTR</name>
<comment type="caution">
    <text evidence="1">The sequence shown here is derived from an EMBL/GenBank/DDBJ whole genome shotgun (WGS) entry which is preliminary data.</text>
</comment>
<organism evidence="1 2">
    <name type="scientific">Tanacetum coccineum</name>
    <dbReference type="NCBI Taxonomy" id="301880"/>
    <lineage>
        <taxon>Eukaryota</taxon>
        <taxon>Viridiplantae</taxon>
        <taxon>Streptophyta</taxon>
        <taxon>Embryophyta</taxon>
        <taxon>Tracheophyta</taxon>
        <taxon>Spermatophyta</taxon>
        <taxon>Magnoliopsida</taxon>
        <taxon>eudicotyledons</taxon>
        <taxon>Gunneridae</taxon>
        <taxon>Pentapetalae</taxon>
        <taxon>asterids</taxon>
        <taxon>campanulids</taxon>
        <taxon>Asterales</taxon>
        <taxon>Asteraceae</taxon>
        <taxon>Asteroideae</taxon>
        <taxon>Anthemideae</taxon>
        <taxon>Anthemidinae</taxon>
        <taxon>Tanacetum</taxon>
    </lineage>
</organism>
<proteinExistence type="predicted"/>
<keyword evidence="2" id="KW-1185">Reference proteome</keyword>
<accession>A0ABQ4ZA29</accession>
<reference evidence="1" key="2">
    <citation type="submission" date="2022-01" db="EMBL/GenBank/DDBJ databases">
        <authorList>
            <person name="Yamashiro T."/>
            <person name="Shiraishi A."/>
            <person name="Satake H."/>
            <person name="Nakayama K."/>
        </authorList>
    </citation>
    <scope>NUCLEOTIDE SEQUENCE</scope>
</reference>
<protein>
    <submittedName>
        <fullName evidence="1">Uncharacterized protein</fullName>
    </submittedName>
</protein>
<gene>
    <name evidence="1" type="ORF">Tco_0752314</name>
</gene>
<dbReference type="EMBL" id="BQNB010011075">
    <property type="protein sequence ID" value="GJS85773.1"/>
    <property type="molecule type" value="Genomic_DNA"/>
</dbReference>
<evidence type="ECO:0000313" key="2">
    <source>
        <dbReference type="Proteomes" id="UP001151760"/>
    </source>
</evidence>
<reference evidence="1" key="1">
    <citation type="journal article" date="2022" name="Int. J. Mol. Sci.">
        <title>Draft Genome of Tanacetum Coccineum: Genomic Comparison of Closely Related Tanacetum-Family Plants.</title>
        <authorList>
            <person name="Yamashiro T."/>
            <person name="Shiraishi A."/>
            <person name="Nakayama K."/>
            <person name="Satake H."/>
        </authorList>
    </citation>
    <scope>NUCLEOTIDE SEQUENCE</scope>
</reference>